<evidence type="ECO:0000313" key="3">
    <source>
        <dbReference type="Proteomes" id="UP000639772"/>
    </source>
</evidence>
<proteinExistence type="predicted"/>
<dbReference type="PANTHER" id="PTHR47370:SF10">
    <property type="entry name" value="N-ACETYLTRANSFERASE HLS1-RELATED"/>
    <property type="match status" value="1"/>
</dbReference>
<dbReference type="Proteomes" id="UP000639772">
    <property type="component" value="Chromosome 9"/>
</dbReference>
<dbReference type="GO" id="GO:0016747">
    <property type="term" value="F:acyltransferase activity, transferring groups other than amino-acyl groups"/>
    <property type="evidence" value="ECO:0007669"/>
    <property type="project" value="InterPro"/>
</dbReference>
<dbReference type="SUPFAM" id="SSF55729">
    <property type="entry name" value="Acyl-CoA N-acyltransferases (Nat)"/>
    <property type="match status" value="1"/>
</dbReference>
<feature type="domain" description="N-acetyltransferase" evidence="1">
    <location>
        <begin position="5"/>
        <end position="200"/>
    </location>
</feature>
<evidence type="ECO:0000259" key="1">
    <source>
        <dbReference type="PROSITE" id="PS51186"/>
    </source>
</evidence>
<comment type="caution">
    <text evidence="2">The sequence shown here is derived from an EMBL/GenBank/DDBJ whole genome shotgun (WGS) entry which is preliminary data.</text>
</comment>
<dbReference type="AlphaFoldDB" id="A0A835QFK5"/>
<reference evidence="2 3" key="1">
    <citation type="journal article" date="2020" name="Nat. Food">
        <title>A phased Vanilla planifolia genome enables genetic improvement of flavour and production.</title>
        <authorList>
            <person name="Hasing T."/>
            <person name="Tang H."/>
            <person name="Brym M."/>
            <person name="Khazi F."/>
            <person name="Huang T."/>
            <person name="Chambers A.H."/>
        </authorList>
    </citation>
    <scope>NUCLEOTIDE SEQUENCE [LARGE SCALE GENOMIC DNA]</scope>
    <source>
        <tissue evidence="2">Leaf</tissue>
    </source>
</reference>
<name>A0A835QFK5_VANPL</name>
<dbReference type="InterPro" id="IPR016181">
    <property type="entry name" value="Acyl_CoA_acyltransferase"/>
</dbReference>
<sequence length="397" mass="44848">MREKVLIREFEPERDVEGVEAVERMCEVGPSGKLSLFTHLLGDPLSRVRHSPSFLMLVAESSGEIVGVVRGCVKTATCGRKPSRSSSGAKNCTPVYTKLAYLLGLRVSPSHRRRGIGLNLVQRMEDWFRAKGAEYAYMATDPTNSASLCLFTHRCRYTQFRTPSILVQPVFAHRLPLGRRADLFSLPPSDAEALYRRRFSTIEFFPRDIDAVLRNPLNLATILAVPRGWNWPGSVDRFLTEPPESWAVLSVWNCKDVFRLEVRGAGRVRQGLARLSRAVDRAFPFMRLPSVPDIFRPFGLYLLYGMGGDGPQAAEMVRMLCRHAHNMARESRECRVVATEVAPEDPLRRGIPHWSRLSCAEDLWCVKRLVEEYSDGAVGDWTKAPPGKSIFLDPREF</sequence>
<dbReference type="PROSITE" id="PS51186">
    <property type="entry name" value="GNAT"/>
    <property type="match status" value="1"/>
</dbReference>
<gene>
    <name evidence="2" type="ORF">HPP92_017181</name>
</gene>
<organism evidence="2 3">
    <name type="scientific">Vanilla planifolia</name>
    <name type="common">Vanilla</name>
    <dbReference type="NCBI Taxonomy" id="51239"/>
    <lineage>
        <taxon>Eukaryota</taxon>
        <taxon>Viridiplantae</taxon>
        <taxon>Streptophyta</taxon>
        <taxon>Embryophyta</taxon>
        <taxon>Tracheophyta</taxon>
        <taxon>Spermatophyta</taxon>
        <taxon>Magnoliopsida</taxon>
        <taxon>Liliopsida</taxon>
        <taxon>Asparagales</taxon>
        <taxon>Orchidaceae</taxon>
        <taxon>Vanilloideae</taxon>
        <taxon>Vanilleae</taxon>
        <taxon>Vanilla</taxon>
    </lineage>
</organism>
<dbReference type="InterPro" id="IPR052810">
    <property type="entry name" value="Plant_NAT"/>
</dbReference>
<dbReference type="Gene3D" id="3.40.630.30">
    <property type="match status" value="1"/>
</dbReference>
<dbReference type="EMBL" id="JADCNM010000009">
    <property type="protein sequence ID" value="KAG0467853.1"/>
    <property type="molecule type" value="Genomic_DNA"/>
</dbReference>
<dbReference type="PANTHER" id="PTHR47370">
    <property type="entry name" value="ACYL-COA N-ACYLTRANSFERASES (NAT) SUPERFAMILY PROTEIN"/>
    <property type="match status" value="1"/>
</dbReference>
<dbReference type="Pfam" id="PF00583">
    <property type="entry name" value="Acetyltransf_1"/>
    <property type="match status" value="1"/>
</dbReference>
<dbReference type="InterPro" id="IPR000182">
    <property type="entry name" value="GNAT_dom"/>
</dbReference>
<dbReference type="CDD" id="cd04301">
    <property type="entry name" value="NAT_SF"/>
    <property type="match status" value="1"/>
</dbReference>
<accession>A0A835QFK5</accession>
<dbReference type="OrthoDB" id="41532at2759"/>
<evidence type="ECO:0000313" key="2">
    <source>
        <dbReference type="EMBL" id="KAG0467853.1"/>
    </source>
</evidence>
<protein>
    <recommendedName>
        <fullName evidence="1">N-acetyltransferase domain-containing protein</fullName>
    </recommendedName>
</protein>